<name>A0A0D1DWG9_MYCMD</name>
<feature type="compositionally biased region" description="Basic and acidic residues" evidence="4">
    <location>
        <begin position="643"/>
        <end position="659"/>
    </location>
</feature>
<dbReference type="SUPFAM" id="SSF82199">
    <property type="entry name" value="SET domain"/>
    <property type="match status" value="1"/>
</dbReference>
<protein>
    <recommendedName>
        <fullName evidence="5">SET domain-containing protein</fullName>
    </recommendedName>
</protein>
<dbReference type="InterPro" id="IPR001214">
    <property type="entry name" value="SET_dom"/>
</dbReference>
<dbReference type="GO" id="GO:0032259">
    <property type="term" value="P:methylation"/>
    <property type="evidence" value="ECO:0007669"/>
    <property type="project" value="UniProtKB-KW"/>
</dbReference>
<dbReference type="GeneID" id="23564031"/>
<dbReference type="Pfam" id="PF00856">
    <property type="entry name" value="SET"/>
    <property type="match status" value="1"/>
</dbReference>
<evidence type="ECO:0000259" key="5">
    <source>
        <dbReference type="PROSITE" id="PS50280"/>
    </source>
</evidence>
<dbReference type="OMA" id="AMMYERR"/>
<dbReference type="Gene3D" id="3.90.1410.10">
    <property type="entry name" value="set domain protein methyltransferase, domain 1"/>
    <property type="match status" value="3"/>
</dbReference>
<dbReference type="KEGG" id="uma:UMAG_03621"/>
<dbReference type="RefSeq" id="XP_011390044.1">
    <property type="nucleotide sequence ID" value="XM_011391742.1"/>
</dbReference>
<dbReference type="Gene3D" id="3.90.1420.10">
    <property type="entry name" value="Rubisco LSMT, substrate-binding domain"/>
    <property type="match status" value="1"/>
</dbReference>
<dbReference type="GO" id="GO:0016279">
    <property type="term" value="F:protein-lysine N-methyltransferase activity"/>
    <property type="evidence" value="ECO:0000318"/>
    <property type="project" value="GO_Central"/>
</dbReference>
<sequence length="685" mass="75816">MTDSASQTTSGVEAAFLGWFRRSGGALDPRCRIQPIPGMGRGMVAKAPINVGETIFVIPRHILLNLSTSTLAQRCSEAEASLASTARTGSSQALSWKQISMMGWLPLILAMMYERRRAARVSSSTENLPQDGDVSMENVEASASSCSNVARIEGTDAEGLHHRHTPRAHGEQTWGPYLDILPTEFSTPMFWQEKDLYHLSGTSIADKIARDEAEADYHNKAAPFIRSLPSIFMEGVAEEQRDAEFDQWYSLETYHIMGSRILSRSFHVKCRKKGLEGKTVDMDDLNGDEVVEENADESEAEVLEDEGEVEAHQIGAGNEAQMQDDTNEGSDAEGDKHDDVDDDNEDDDDDDNDDDDDDEEEQENVADISMTPMADMLNAKFESDNARLFYKSHVLEMRATKPIAAGEQIFNTYADPPNSDLLRRYGHVDEPNGNDVVELDAKLVVQAAVNRLSTLLDSSAQELHKDLEARLEWACSSLGIDEVFILNYLFAPATKAPHRAQPERPSTKELKSAATGGGISEEMIALTRILCQSRDAFEKAKSKGKGPSARVEAQEEHILAGKGTKVRVAASQIMMDAIDLRLKEYPNGASIEEEEAKLYGARKSEVDGENERRALVVRLGEKRVLLDQKRVLKYVLDRIHEAEKEAAAKDKTSKQDVGKRKGGSGSSSSNNPKSKWISHTKKQRR</sequence>
<dbReference type="SUPFAM" id="SSF81822">
    <property type="entry name" value="RuBisCo LSMT C-terminal, substrate-binding domain"/>
    <property type="match status" value="1"/>
</dbReference>
<dbReference type="InterPro" id="IPR036464">
    <property type="entry name" value="Rubisco_LSMT_subst-bd_sf"/>
</dbReference>
<dbReference type="InterPro" id="IPR046341">
    <property type="entry name" value="SET_dom_sf"/>
</dbReference>
<feature type="compositionally biased region" description="Acidic residues" evidence="4">
    <location>
        <begin position="340"/>
        <end position="364"/>
    </location>
</feature>
<feature type="domain" description="SET" evidence="5">
    <location>
        <begin position="29"/>
        <end position="414"/>
    </location>
</feature>
<dbReference type="OrthoDB" id="341421at2759"/>
<evidence type="ECO:0000313" key="6">
    <source>
        <dbReference type="EMBL" id="KIS68534.1"/>
    </source>
</evidence>
<proteinExistence type="predicted"/>
<dbReference type="InParanoid" id="A0A0D1DWG9"/>
<dbReference type="InterPro" id="IPR015353">
    <property type="entry name" value="Rubisco_LSMT_subst-bd"/>
</dbReference>
<dbReference type="EMBL" id="CM003148">
    <property type="protein sequence ID" value="KIS68534.1"/>
    <property type="molecule type" value="Genomic_DNA"/>
</dbReference>
<feature type="region of interest" description="Disordered" evidence="4">
    <location>
        <begin position="314"/>
        <end position="372"/>
    </location>
</feature>
<dbReference type="PANTHER" id="PTHR13271">
    <property type="entry name" value="UNCHARACTERIZED PUTATIVE METHYLTRANSFERASE"/>
    <property type="match status" value="1"/>
</dbReference>
<dbReference type="InterPro" id="IPR050600">
    <property type="entry name" value="SETD3_SETD6_MTase"/>
</dbReference>
<dbReference type="PROSITE" id="PS50280">
    <property type="entry name" value="SET"/>
    <property type="match status" value="1"/>
</dbReference>
<keyword evidence="3" id="KW-0949">S-adenosyl-L-methionine</keyword>
<evidence type="ECO:0000313" key="7">
    <source>
        <dbReference type="Proteomes" id="UP000000561"/>
    </source>
</evidence>
<reference evidence="6 7" key="1">
    <citation type="journal article" date="2006" name="Nature">
        <title>Insights from the genome of the biotrophic fungal plant pathogen Ustilago maydis.</title>
        <authorList>
            <person name="Kamper J."/>
            <person name="Kahmann R."/>
            <person name="Bolker M."/>
            <person name="Ma L.J."/>
            <person name="Brefort T."/>
            <person name="Saville B.J."/>
            <person name="Banuett F."/>
            <person name="Kronstad J.W."/>
            <person name="Gold S.E."/>
            <person name="Muller O."/>
            <person name="Perlin M.H."/>
            <person name="Wosten H.A."/>
            <person name="de Vries R."/>
            <person name="Ruiz-Herrera J."/>
            <person name="Reynaga-Pena C.G."/>
            <person name="Snetselaar K."/>
            <person name="McCann M."/>
            <person name="Perez-Martin J."/>
            <person name="Feldbrugge M."/>
            <person name="Basse C.W."/>
            <person name="Steinberg G."/>
            <person name="Ibeas J.I."/>
            <person name="Holloman W."/>
            <person name="Guzman P."/>
            <person name="Farman M."/>
            <person name="Stajich J.E."/>
            <person name="Sentandreu R."/>
            <person name="Gonzalez-Prieto J.M."/>
            <person name="Kennell J.C."/>
            <person name="Molina L."/>
            <person name="Schirawski J."/>
            <person name="Mendoza-Mendoza A."/>
            <person name="Greilinger D."/>
            <person name="Munch K."/>
            <person name="Rossel N."/>
            <person name="Scherer M."/>
            <person name="Vranes M."/>
            <person name="Ladendorf O."/>
            <person name="Vincon V."/>
            <person name="Fuchs U."/>
            <person name="Sandrock B."/>
            <person name="Meng S."/>
            <person name="Ho E.C."/>
            <person name="Cahill M.J."/>
            <person name="Boyce K.J."/>
            <person name="Klose J."/>
            <person name="Klosterman S.J."/>
            <person name="Deelstra H.J."/>
            <person name="Ortiz-Castellanos L."/>
            <person name="Li W."/>
            <person name="Sanchez-Alonso P."/>
            <person name="Schreier P.H."/>
            <person name="Hauser-Hahn I."/>
            <person name="Vaupel M."/>
            <person name="Koopmann E."/>
            <person name="Friedrich G."/>
            <person name="Voss H."/>
            <person name="Schluter T."/>
            <person name="Margolis J."/>
            <person name="Platt D."/>
            <person name="Swimmer C."/>
            <person name="Gnirke A."/>
            <person name="Chen F."/>
            <person name="Vysotskaia V."/>
            <person name="Mannhaupt G."/>
            <person name="Guldener U."/>
            <person name="Munsterkotter M."/>
            <person name="Haase D."/>
            <person name="Oesterheld M."/>
            <person name="Mewes H.W."/>
            <person name="Mauceli E.W."/>
            <person name="DeCaprio D."/>
            <person name="Wade C.M."/>
            <person name="Butler J."/>
            <person name="Young S."/>
            <person name="Jaffe D.B."/>
            <person name="Calvo S."/>
            <person name="Nusbaum C."/>
            <person name="Galagan J."/>
            <person name="Birren B.W."/>
        </authorList>
    </citation>
    <scope>NUCLEOTIDE SEQUENCE [LARGE SCALE GENOMIC DNA]</scope>
    <source>
        <strain evidence="7">DSM 14603 / FGSC 9021 / UM521</strain>
    </source>
</reference>
<evidence type="ECO:0000256" key="3">
    <source>
        <dbReference type="ARBA" id="ARBA00022691"/>
    </source>
</evidence>
<accession>A0A0D1DWG9</accession>
<feature type="compositionally biased region" description="Basic residues" evidence="4">
    <location>
        <begin position="676"/>
        <end position="685"/>
    </location>
</feature>
<evidence type="ECO:0000256" key="1">
    <source>
        <dbReference type="ARBA" id="ARBA00022603"/>
    </source>
</evidence>
<dbReference type="Pfam" id="PF09273">
    <property type="entry name" value="Rubis-subs-bind"/>
    <property type="match status" value="1"/>
</dbReference>
<keyword evidence="1" id="KW-0489">Methyltransferase</keyword>
<dbReference type="Proteomes" id="UP000000561">
    <property type="component" value="Chromosome 9"/>
</dbReference>
<evidence type="ECO:0000256" key="4">
    <source>
        <dbReference type="SAM" id="MobiDB-lite"/>
    </source>
</evidence>
<feature type="region of interest" description="Disordered" evidence="4">
    <location>
        <begin position="643"/>
        <end position="685"/>
    </location>
</feature>
<organism evidence="6 7">
    <name type="scientific">Mycosarcoma maydis</name>
    <name type="common">Corn smut fungus</name>
    <name type="synonym">Ustilago maydis</name>
    <dbReference type="NCBI Taxonomy" id="5270"/>
    <lineage>
        <taxon>Eukaryota</taxon>
        <taxon>Fungi</taxon>
        <taxon>Dikarya</taxon>
        <taxon>Basidiomycota</taxon>
        <taxon>Ustilaginomycotina</taxon>
        <taxon>Ustilaginomycetes</taxon>
        <taxon>Ustilaginales</taxon>
        <taxon>Ustilaginaceae</taxon>
        <taxon>Mycosarcoma</taxon>
    </lineage>
</organism>
<keyword evidence="7" id="KW-1185">Reference proteome</keyword>
<gene>
    <name evidence="6" type="ORF">UMAG_03621</name>
</gene>
<dbReference type="STRING" id="237631.A0A0D1DWG9"/>
<dbReference type="AlphaFoldDB" id="A0A0D1DWG9"/>
<keyword evidence="2" id="KW-0808">Transferase</keyword>
<evidence type="ECO:0000256" key="2">
    <source>
        <dbReference type="ARBA" id="ARBA00022679"/>
    </source>
</evidence>
<dbReference type="eggNOG" id="KOG1338">
    <property type="taxonomic scope" value="Eukaryota"/>
</dbReference>
<dbReference type="PANTHER" id="PTHR13271:SF152">
    <property type="entry name" value="UBIQUITIN-LIKE DOMAIN-CONTAINING PROTEIN"/>
    <property type="match status" value="1"/>
</dbReference>
<dbReference type="VEuPathDB" id="FungiDB:UMAG_03621"/>
<feature type="compositionally biased region" description="Low complexity" evidence="4">
    <location>
        <begin position="666"/>
        <end position="675"/>
    </location>
</feature>